<organism evidence="6 7">
    <name type="scientific">Microvirga arabica</name>
    <dbReference type="NCBI Taxonomy" id="1128671"/>
    <lineage>
        <taxon>Bacteria</taxon>
        <taxon>Pseudomonadati</taxon>
        <taxon>Pseudomonadota</taxon>
        <taxon>Alphaproteobacteria</taxon>
        <taxon>Hyphomicrobiales</taxon>
        <taxon>Methylobacteriaceae</taxon>
        <taxon>Microvirga</taxon>
    </lineage>
</organism>
<proteinExistence type="predicted"/>
<protein>
    <submittedName>
        <fullName evidence="6">MBL fold metallo-hydrolase</fullName>
    </submittedName>
</protein>
<evidence type="ECO:0000256" key="2">
    <source>
        <dbReference type="ARBA" id="ARBA00022723"/>
    </source>
</evidence>
<gene>
    <name evidence="6" type="ORF">ACETIH_12850</name>
</gene>
<accession>A0ABV6Y8X7</accession>
<evidence type="ECO:0000313" key="7">
    <source>
        <dbReference type="Proteomes" id="UP001593940"/>
    </source>
</evidence>
<dbReference type="EMBL" id="JBHOMY010000031">
    <property type="protein sequence ID" value="MFC1457591.1"/>
    <property type="molecule type" value="Genomic_DNA"/>
</dbReference>
<evidence type="ECO:0000256" key="4">
    <source>
        <dbReference type="ARBA" id="ARBA00022833"/>
    </source>
</evidence>
<feature type="domain" description="Metallo-beta-lactamase" evidence="5">
    <location>
        <begin position="26"/>
        <end position="205"/>
    </location>
</feature>
<comment type="cofactor">
    <cofactor evidence="1">
        <name>Zn(2+)</name>
        <dbReference type="ChEBI" id="CHEBI:29105"/>
    </cofactor>
</comment>
<evidence type="ECO:0000256" key="1">
    <source>
        <dbReference type="ARBA" id="ARBA00001947"/>
    </source>
</evidence>
<dbReference type="InterPro" id="IPR051453">
    <property type="entry name" value="MBL_Glyoxalase_II"/>
</dbReference>
<dbReference type="Pfam" id="PF00753">
    <property type="entry name" value="Lactamase_B"/>
    <property type="match status" value="1"/>
</dbReference>
<evidence type="ECO:0000259" key="5">
    <source>
        <dbReference type="SMART" id="SM00849"/>
    </source>
</evidence>
<keyword evidence="7" id="KW-1185">Reference proteome</keyword>
<keyword evidence="4" id="KW-0862">Zinc</keyword>
<dbReference type="SUPFAM" id="SSF56281">
    <property type="entry name" value="Metallo-hydrolase/oxidoreductase"/>
    <property type="match status" value="1"/>
</dbReference>
<dbReference type="SMART" id="SM00849">
    <property type="entry name" value="Lactamase_B"/>
    <property type="match status" value="1"/>
</dbReference>
<dbReference type="CDD" id="cd07737">
    <property type="entry name" value="YcbL-like_MBL-fold"/>
    <property type="match status" value="1"/>
</dbReference>
<dbReference type="RefSeq" id="WP_377029894.1">
    <property type="nucleotide sequence ID" value="NZ_JBHOMY010000031.1"/>
</dbReference>
<evidence type="ECO:0000256" key="3">
    <source>
        <dbReference type="ARBA" id="ARBA00022801"/>
    </source>
</evidence>
<reference evidence="6 7" key="1">
    <citation type="submission" date="2024-09" db="EMBL/GenBank/DDBJ databases">
        <title>Nodulacao em especies de Leguminosae Basais da Amazonia e Caracterizacao dos Rizobios e Bacterias Associadas aos Nodulos.</title>
        <authorList>
            <person name="Jambeiro I.C.A."/>
            <person name="Lopes I.S."/>
            <person name="Aguiar E.R.G.R."/>
            <person name="Santos A.F.J."/>
            <person name="Dos Santos J.M.F."/>
            <person name="Gross E."/>
        </authorList>
    </citation>
    <scope>NUCLEOTIDE SEQUENCE [LARGE SCALE GENOMIC DNA]</scope>
    <source>
        <strain evidence="6 7">BRUESC1165</strain>
    </source>
</reference>
<sequence length="227" mass="24086">MSHVTKGRISIVPDVRAAIIPVTPFQQNCTLLWCDKTKKAAVVDPGGDVELIKQAIAQSGVTVEKIILTHGHIDHAGGAAELREELGVPVEGPHEADRFLLDRLAEQGQAYGFPARAVTPDRWLSDGDTVTVGDLTLDVLHCPGHSPGSVVLVSKDQRFALVGDVLFQGSVGRVDLPGGDGNALIRSIKDKLLPLGDDIAFICGHGPTSTIGQERQSNPFLQGEGLI</sequence>
<evidence type="ECO:0000313" key="6">
    <source>
        <dbReference type="EMBL" id="MFC1457591.1"/>
    </source>
</evidence>
<dbReference type="PANTHER" id="PTHR46233:SF3">
    <property type="entry name" value="HYDROXYACYLGLUTATHIONE HYDROLASE GLOC"/>
    <property type="match status" value="1"/>
</dbReference>
<name>A0ABV6Y8X7_9HYPH</name>
<dbReference type="InterPro" id="IPR001279">
    <property type="entry name" value="Metallo-B-lactamas"/>
</dbReference>
<keyword evidence="2" id="KW-0479">Metal-binding</keyword>
<dbReference type="Gene3D" id="3.60.15.10">
    <property type="entry name" value="Ribonuclease Z/Hydroxyacylglutathione hydrolase-like"/>
    <property type="match status" value="1"/>
</dbReference>
<dbReference type="Proteomes" id="UP001593940">
    <property type="component" value="Unassembled WGS sequence"/>
</dbReference>
<keyword evidence="3" id="KW-0378">Hydrolase</keyword>
<dbReference type="PANTHER" id="PTHR46233">
    <property type="entry name" value="HYDROXYACYLGLUTATHIONE HYDROLASE GLOC"/>
    <property type="match status" value="1"/>
</dbReference>
<comment type="caution">
    <text evidence="6">The sequence shown here is derived from an EMBL/GenBank/DDBJ whole genome shotgun (WGS) entry which is preliminary data.</text>
</comment>
<dbReference type="InterPro" id="IPR036866">
    <property type="entry name" value="RibonucZ/Hydroxyglut_hydro"/>
</dbReference>